<dbReference type="KEGG" id="crs:FQB35_08130"/>
<dbReference type="PANTHER" id="PTHR35146:SF1">
    <property type="entry name" value="UPF0178 PROTEIN YAII"/>
    <property type="match status" value="1"/>
</dbReference>
<dbReference type="RefSeq" id="WP_148809500.1">
    <property type="nucleotide sequence ID" value="NZ_CP042243.1"/>
</dbReference>
<dbReference type="AlphaFoldDB" id="A0A5C0SCT8"/>
<dbReference type="Pfam" id="PF02639">
    <property type="entry name" value="DUF188"/>
    <property type="match status" value="1"/>
</dbReference>
<keyword evidence="4" id="KW-1185">Reference proteome</keyword>
<dbReference type="Proteomes" id="UP000324646">
    <property type="component" value="Chromosome"/>
</dbReference>
<comment type="similarity">
    <text evidence="1 2">Belongs to the UPF0178 family.</text>
</comment>
<dbReference type="HAMAP" id="MF_00489">
    <property type="entry name" value="UPF0178"/>
    <property type="match status" value="1"/>
</dbReference>
<protein>
    <recommendedName>
        <fullName evidence="2">UPF0178 protein FQB35_08130</fullName>
    </recommendedName>
</protein>
<sequence>MTIYVDGDACSVKGLIVDHASKYNIKVVIVVSICHIPKQESGIKYIVVDNISQAVDMAIINMAKKNDIVVSDDYGLASVLLMKKVFCLSNRGLIYTLDNIDNLMFRRYMNMKIRRKGGKIKGFSKHSKKDEIQFVKSLNKVIKQSLYNSNI</sequence>
<dbReference type="OrthoDB" id="9798918at2"/>
<evidence type="ECO:0000256" key="2">
    <source>
        <dbReference type="HAMAP-Rule" id="MF_00489"/>
    </source>
</evidence>
<dbReference type="EMBL" id="CP042243">
    <property type="protein sequence ID" value="QEK12345.1"/>
    <property type="molecule type" value="Genomic_DNA"/>
</dbReference>
<organism evidence="3 4">
    <name type="scientific">Crassaminicella thermophila</name>
    <dbReference type="NCBI Taxonomy" id="2599308"/>
    <lineage>
        <taxon>Bacteria</taxon>
        <taxon>Bacillati</taxon>
        <taxon>Bacillota</taxon>
        <taxon>Clostridia</taxon>
        <taxon>Eubacteriales</taxon>
        <taxon>Clostridiaceae</taxon>
        <taxon>Crassaminicella</taxon>
    </lineage>
</organism>
<dbReference type="PANTHER" id="PTHR35146">
    <property type="entry name" value="UPF0178 PROTEIN YAII"/>
    <property type="match status" value="1"/>
</dbReference>
<dbReference type="InterPro" id="IPR003791">
    <property type="entry name" value="UPF0178"/>
</dbReference>
<accession>A0A5C0SCT8</accession>
<proteinExistence type="inferred from homology"/>
<evidence type="ECO:0000313" key="3">
    <source>
        <dbReference type="EMBL" id="QEK12345.1"/>
    </source>
</evidence>
<name>A0A5C0SCT8_CRATE</name>
<gene>
    <name evidence="3" type="ORF">FQB35_08130</name>
</gene>
<evidence type="ECO:0000256" key="1">
    <source>
        <dbReference type="ARBA" id="ARBA00008522"/>
    </source>
</evidence>
<reference evidence="3 4" key="1">
    <citation type="submission" date="2019-07" db="EMBL/GenBank/DDBJ databases">
        <title>Complete genome of Crassaminicella thermophila SY095.</title>
        <authorList>
            <person name="Li X."/>
        </authorList>
    </citation>
    <scope>NUCLEOTIDE SEQUENCE [LARGE SCALE GENOMIC DNA]</scope>
    <source>
        <strain evidence="3 4">SY095</strain>
    </source>
</reference>
<evidence type="ECO:0000313" key="4">
    <source>
        <dbReference type="Proteomes" id="UP000324646"/>
    </source>
</evidence>